<proteinExistence type="predicted"/>
<gene>
    <name evidence="1" type="ORF">D9V34_11965</name>
</gene>
<reference evidence="1 2" key="1">
    <citation type="submission" date="2018-10" db="EMBL/GenBank/DDBJ databases">
        <authorList>
            <person name="Li J."/>
        </authorList>
    </citation>
    <scope>NUCLEOTIDE SEQUENCE [LARGE SCALE GENOMIC DNA]</scope>
    <source>
        <strain evidence="1 2">JCM 11654</strain>
    </source>
</reference>
<protein>
    <submittedName>
        <fullName evidence="1">Uncharacterized protein</fullName>
    </submittedName>
</protein>
<organism evidence="1 2">
    <name type="scientific">Mycetocola lacteus</name>
    <dbReference type="NCBI Taxonomy" id="76637"/>
    <lineage>
        <taxon>Bacteria</taxon>
        <taxon>Bacillati</taxon>
        <taxon>Actinomycetota</taxon>
        <taxon>Actinomycetes</taxon>
        <taxon>Micrococcales</taxon>
        <taxon>Microbacteriaceae</taxon>
        <taxon>Mycetocola</taxon>
    </lineage>
</organism>
<dbReference type="Proteomes" id="UP000269438">
    <property type="component" value="Unassembled WGS sequence"/>
</dbReference>
<evidence type="ECO:0000313" key="1">
    <source>
        <dbReference type="EMBL" id="RLP81339.1"/>
    </source>
</evidence>
<comment type="caution">
    <text evidence="1">The sequence shown here is derived from an EMBL/GenBank/DDBJ whole genome shotgun (WGS) entry which is preliminary data.</text>
</comment>
<keyword evidence="2" id="KW-1185">Reference proteome</keyword>
<dbReference type="RefSeq" id="WP_121689035.1">
    <property type="nucleotide sequence ID" value="NZ_RCUY01000010.1"/>
</dbReference>
<evidence type="ECO:0000313" key="2">
    <source>
        <dbReference type="Proteomes" id="UP000269438"/>
    </source>
</evidence>
<dbReference type="OrthoDB" id="4462920at2"/>
<dbReference type="AlphaFoldDB" id="A0A3L7ALM0"/>
<dbReference type="EMBL" id="RCUY01000010">
    <property type="protein sequence ID" value="RLP81339.1"/>
    <property type="molecule type" value="Genomic_DNA"/>
</dbReference>
<name>A0A3L7ALM0_9MICO</name>
<accession>A0A3L7ALM0</accession>
<sequence length="153" mass="16372">MSEIPTTFSAGTAEFVRIESPEELAFWVATVNGADAEHEVSLIIEPAAAPEADVVEVAAAIVADFDELVRDALEYLDEALRGPEWALSATDLALLDGADAAFGEPEAVIWGDGTWMLRFQESAVSIAEEFGIGVNFVGRVPQSVEDLSESEEL</sequence>